<dbReference type="PANTHER" id="PTHR45655:SF13">
    <property type="entry name" value="SOLUBLE GUANYLATE CYCLASE GCY-32-RELATED"/>
    <property type="match status" value="1"/>
</dbReference>
<sequence length="1591" mass="182214">MKDSTNSGNEVEDLNFVIRDLQYSTILNVPFYTQILHHFFSFFGKINASVSAPAFFGYIYYIILIIQSFLPAFLVDCEDLWPRGSLMSMVLYVLGYLYQGPHASIKSARVPMSFVISIVFIVLLIVLIVRSQKFQKTGRASSTETKFFYYTFKYMMPLFCPHLMSGVTISFDEIINQNKYGLNIITIILAILTFAIYLYLFHVVISPRVLLEDTPSHEWFPLLSVASISNTTLLSIVSGIAGCINSKKKAGCSIWMLIQSLAIGFLFFYMNGIIKAIIGVVSSATAFAAGFTSLILLIDIFISKPLSPEILFVASVLIYVALIIIFKFIKQSMATKVLLFLDSLIDSNESSRDKLETKYTKPFQFLSDIRSVIETWHPYIATFEIFDFAISKWSDNFSVLLFYSRILAMFPSKNQQMMIVASMIANLPEKNTRNSYLYQFRHLARTRQTSMTRVIRDKLEEINSKTEISMTLLRRFWENILQKNIVNFWSDTDHVISQVSDLDSLFAQLLDDYPNNYQLLKTYYEFVDNIKKDHFESNEISKKLAILKQNGQVKSDLALEIALQVFPLLNNYIQLFENQQSLKMNDYSFTRTATESATEDEEINPPTNDANDERSSRLFNSEESKDESNYQLEVSLSEMTKRSKLGSIWIECIILVIMTILSIVLFYIFINYYSNKFAEKQGKALNFLLNVEMLVYDINFFTVNLNILPLVLDNETYTPIAILNRTEFTENVAPTLFSNNTIPEFALSTEIMIELLSQVKDRFSSMVNSLAQLDKGDPIVQQINHMFYEEKINGYSLKDLSNNQIITFQEILSFKSIKEFFTRDGIFSSLKNSNLLIFQQYSTLSSLSYSYASTTFDQDLVGLQEKMILVVLATLLLITLPYLIQLYLLIIQSESIAESFTQLPNTEIRSIINKFGKSSSEMEEDISQIAILSNIRKQNRLNSALIVLIFLISFITICVCSIYTYFTAQDFVKDAESISTEISTLTPAFATLSLAFSQALRCYMLSHDGNFFHVINLEDNFYTCGNDNLEELSNSTLSILFLANSQFSSKTWSKDGGMGAFYKNQDAYDYFDDVFPYKDDDYAHQKTFFEELASHLLTESIDMITSFMNFYTCNFMDMAQNIQSSFFYMAGDVPEFPGLIYWFSNFSQINRTQIFFELVQEEALSRTMHYKATGYICFYIVIAWQIVACILMILYLLNRHNKIKKSLYFYHFVKPEIILQNQNVMKLIETGRQTSEEVHTTFSNTDYILQKLSQGIAITEKNLVITMANHSFAQMINYSDSDLQGQILTNVIDQDIQDKSFTQFLSHIEESLSGKYKGQFTENISILLKNGQTAHFSCTVTCLTTNGIANEGDYDRINRICFLFDDNTEVYMREQLINREKKHLDGMLSNVMPSRVVQSFVNSGECISFIVQSVTIGSVRVRVMKKFDENPADEYVFYNEIFSCFDEEIKEFELLSKVTTFAHTYSYIGGLFSEVNKPERHAEESIKFALKLLKLAPELSKKYDTEIHLTIGVHTGGPIVAGVMSFGKPTFQIIGTVSEMANQLKNKGVCDHICISRAVYELIFSVGLNVQEQGDITIRGGKVIPTYLVHL</sequence>
<feature type="transmembrane region" description="Helical" evidence="2">
    <location>
        <begin position="149"/>
        <end position="168"/>
    </location>
</feature>
<dbReference type="CDD" id="cd07302">
    <property type="entry name" value="CHD"/>
    <property type="match status" value="1"/>
</dbReference>
<gene>
    <name evidence="4" type="ORF">M9Y10_001613</name>
</gene>
<dbReference type="Gene3D" id="3.30.70.1230">
    <property type="entry name" value="Nucleotide cyclase"/>
    <property type="match status" value="1"/>
</dbReference>
<proteinExistence type="predicted"/>
<feature type="compositionally biased region" description="Basic and acidic residues" evidence="1">
    <location>
        <begin position="611"/>
        <end position="624"/>
    </location>
</feature>
<reference evidence="4 5" key="1">
    <citation type="submission" date="2024-04" db="EMBL/GenBank/DDBJ databases">
        <title>Tritrichomonas musculus Genome.</title>
        <authorList>
            <person name="Alves-Ferreira E."/>
            <person name="Grigg M."/>
            <person name="Lorenzi H."/>
            <person name="Galac M."/>
        </authorList>
    </citation>
    <scope>NUCLEOTIDE SEQUENCE [LARGE SCALE GENOMIC DNA]</scope>
    <source>
        <strain evidence="4 5">EAF2021</strain>
    </source>
</reference>
<dbReference type="Proteomes" id="UP001470230">
    <property type="component" value="Unassembled WGS sequence"/>
</dbReference>
<dbReference type="EMBL" id="JAPFFF010000001">
    <property type="protein sequence ID" value="KAK8899300.1"/>
    <property type="molecule type" value="Genomic_DNA"/>
</dbReference>
<name>A0ABR2LAH6_9EUKA</name>
<dbReference type="CDD" id="cd00130">
    <property type="entry name" value="PAS"/>
    <property type="match status" value="1"/>
</dbReference>
<dbReference type="Pfam" id="PF13426">
    <property type="entry name" value="PAS_9"/>
    <property type="match status" value="1"/>
</dbReference>
<keyword evidence="2" id="KW-0812">Transmembrane</keyword>
<dbReference type="InterPro" id="IPR000014">
    <property type="entry name" value="PAS"/>
</dbReference>
<feature type="transmembrane region" description="Helical" evidence="2">
    <location>
        <begin position="944"/>
        <end position="966"/>
    </location>
</feature>
<dbReference type="InterPro" id="IPR035965">
    <property type="entry name" value="PAS-like_dom_sf"/>
</dbReference>
<feature type="transmembrane region" description="Helical" evidence="2">
    <location>
        <begin position="110"/>
        <end position="129"/>
    </location>
</feature>
<evidence type="ECO:0000256" key="2">
    <source>
        <dbReference type="SAM" id="Phobius"/>
    </source>
</evidence>
<feature type="region of interest" description="Disordered" evidence="1">
    <location>
        <begin position="594"/>
        <end position="624"/>
    </location>
</feature>
<evidence type="ECO:0000259" key="3">
    <source>
        <dbReference type="PROSITE" id="PS50125"/>
    </source>
</evidence>
<keyword evidence="2" id="KW-0472">Membrane</keyword>
<evidence type="ECO:0000256" key="1">
    <source>
        <dbReference type="SAM" id="MobiDB-lite"/>
    </source>
</evidence>
<feature type="transmembrane region" description="Helical" evidence="2">
    <location>
        <begin position="252"/>
        <end position="270"/>
    </location>
</feature>
<feature type="transmembrane region" description="Helical" evidence="2">
    <location>
        <begin position="867"/>
        <end position="890"/>
    </location>
</feature>
<dbReference type="InterPro" id="IPR029787">
    <property type="entry name" value="Nucleotide_cyclase"/>
</dbReference>
<feature type="domain" description="Guanylate cyclase" evidence="3">
    <location>
        <begin position="1408"/>
        <end position="1545"/>
    </location>
</feature>
<accession>A0ABR2LAH6</accession>
<dbReference type="Pfam" id="PF00211">
    <property type="entry name" value="Guanylate_cyc"/>
    <property type="match status" value="1"/>
</dbReference>
<keyword evidence="2" id="KW-1133">Transmembrane helix</keyword>
<dbReference type="SMART" id="SM00044">
    <property type="entry name" value="CYCc"/>
    <property type="match status" value="1"/>
</dbReference>
<dbReference type="PANTHER" id="PTHR45655">
    <property type="entry name" value="GUANYLATE CYCLASE SOLUBLE SUBUNIT BETA-2"/>
    <property type="match status" value="1"/>
</dbReference>
<feature type="transmembrane region" description="Helical" evidence="2">
    <location>
        <begin position="648"/>
        <end position="670"/>
    </location>
</feature>
<dbReference type="PROSITE" id="PS50125">
    <property type="entry name" value="GUANYLATE_CYCLASE_2"/>
    <property type="match status" value="1"/>
</dbReference>
<feature type="transmembrane region" description="Helical" evidence="2">
    <location>
        <begin position="1176"/>
        <end position="1197"/>
    </location>
</feature>
<feature type="transmembrane region" description="Helical" evidence="2">
    <location>
        <begin position="978"/>
        <end position="996"/>
    </location>
</feature>
<evidence type="ECO:0000313" key="5">
    <source>
        <dbReference type="Proteomes" id="UP001470230"/>
    </source>
</evidence>
<dbReference type="InterPro" id="IPR001054">
    <property type="entry name" value="A/G_cyclase"/>
</dbReference>
<feature type="transmembrane region" description="Helical" evidence="2">
    <location>
        <begin position="220"/>
        <end position="240"/>
    </location>
</feature>
<protein>
    <recommendedName>
        <fullName evidence="3">Guanylate cyclase domain-containing protein</fullName>
    </recommendedName>
</protein>
<feature type="transmembrane region" description="Helical" evidence="2">
    <location>
        <begin position="55"/>
        <end position="74"/>
    </location>
</feature>
<feature type="transmembrane region" description="Helical" evidence="2">
    <location>
        <begin position="310"/>
        <end position="329"/>
    </location>
</feature>
<comment type="caution">
    <text evidence="4">The sequence shown here is derived from an EMBL/GenBank/DDBJ whole genome shotgun (WGS) entry which is preliminary data.</text>
</comment>
<organism evidence="4 5">
    <name type="scientific">Tritrichomonas musculus</name>
    <dbReference type="NCBI Taxonomy" id="1915356"/>
    <lineage>
        <taxon>Eukaryota</taxon>
        <taxon>Metamonada</taxon>
        <taxon>Parabasalia</taxon>
        <taxon>Tritrichomonadida</taxon>
        <taxon>Tritrichomonadidae</taxon>
        <taxon>Tritrichomonas</taxon>
    </lineage>
</organism>
<feature type="transmembrane region" description="Helical" evidence="2">
    <location>
        <begin position="276"/>
        <end position="298"/>
    </location>
</feature>
<feature type="transmembrane region" description="Helical" evidence="2">
    <location>
        <begin position="180"/>
        <end position="200"/>
    </location>
</feature>
<dbReference type="SUPFAM" id="SSF55073">
    <property type="entry name" value="Nucleotide cyclase"/>
    <property type="match status" value="1"/>
</dbReference>
<dbReference type="SMART" id="SM00091">
    <property type="entry name" value="PAS"/>
    <property type="match status" value="1"/>
</dbReference>
<keyword evidence="5" id="KW-1185">Reference proteome</keyword>
<feature type="transmembrane region" description="Helical" evidence="2">
    <location>
        <begin position="80"/>
        <end position="98"/>
    </location>
</feature>
<dbReference type="Gene3D" id="3.30.450.20">
    <property type="entry name" value="PAS domain"/>
    <property type="match status" value="1"/>
</dbReference>
<evidence type="ECO:0000313" key="4">
    <source>
        <dbReference type="EMBL" id="KAK8899300.1"/>
    </source>
</evidence>
<dbReference type="SUPFAM" id="SSF55785">
    <property type="entry name" value="PYP-like sensor domain (PAS domain)"/>
    <property type="match status" value="1"/>
</dbReference>